<evidence type="ECO:0000313" key="1">
    <source>
        <dbReference type="EMBL" id="AIC95454.1"/>
    </source>
</evidence>
<dbReference type="Proteomes" id="UP000027142">
    <property type="component" value="Chromosome"/>
</dbReference>
<name>A0A060M5U6_9BACI</name>
<dbReference type="HOGENOM" id="CLU_1891983_0_0_9"/>
<reference evidence="1 2" key="1">
    <citation type="journal article" date="2014" name="Gene">
        <title>A comparative genomic analysis of the alkalitolerant soil bacterium Bacillus lehensis G1.</title>
        <authorList>
            <person name="Noor Y.M."/>
            <person name="Samsulrizal N.H."/>
            <person name="Jema'on N.A."/>
            <person name="Low K.O."/>
            <person name="Ramli A.N."/>
            <person name="Alias N.I."/>
            <person name="Damis S.I."/>
            <person name="Fuzi S.F."/>
            <person name="Isa M.N."/>
            <person name="Murad A.M."/>
            <person name="Raih M.F."/>
            <person name="Bakar F.D."/>
            <person name="Najimudin N."/>
            <person name="Mahadi N.M."/>
            <person name="Illias R.M."/>
        </authorList>
    </citation>
    <scope>NUCLEOTIDE SEQUENCE [LARGE SCALE GENOMIC DNA]</scope>
    <source>
        <strain evidence="1 2">G1</strain>
    </source>
</reference>
<dbReference type="EMBL" id="CP003923">
    <property type="protein sequence ID" value="AIC95454.1"/>
    <property type="molecule type" value="Genomic_DNA"/>
</dbReference>
<gene>
    <name evidence="1" type="ORF">BleG1_2890</name>
</gene>
<dbReference type="STRING" id="1246626.BleG1_2890"/>
<organism evidence="1 2">
    <name type="scientific">Shouchella lehensis G1</name>
    <dbReference type="NCBI Taxonomy" id="1246626"/>
    <lineage>
        <taxon>Bacteria</taxon>
        <taxon>Bacillati</taxon>
        <taxon>Bacillota</taxon>
        <taxon>Bacilli</taxon>
        <taxon>Bacillales</taxon>
        <taxon>Bacillaceae</taxon>
        <taxon>Shouchella</taxon>
    </lineage>
</organism>
<dbReference type="KEGG" id="ble:BleG1_2890"/>
<sequence length="134" mass="15577">MGIERLNTDYMGRPRTLKEPIFKYRPRKGGNTTASVEQLLEDDNNYMVVQHHSLVKSLSRYLKSIGEESASKRILTLRLPRFEGLDIKNLIVDELPSDKQESYLFINTMQRLFNECNAVFNEGNIYINYSNGVR</sequence>
<keyword evidence="2" id="KW-1185">Reference proteome</keyword>
<dbReference type="RefSeq" id="WP_038482311.1">
    <property type="nucleotide sequence ID" value="NZ_CP003923.1"/>
</dbReference>
<accession>A0A060M5U6</accession>
<protein>
    <submittedName>
        <fullName evidence="1">Uncharacterized protein</fullName>
    </submittedName>
</protein>
<evidence type="ECO:0000313" key="2">
    <source>
        <dbReference type="Proteomes" id="UP000027142"/>
    </source>
</evidence>
<proteinExistence type="predicted"/>
<dbReference type="AlphaFoldDB" id="A0A060M5U6"/>